<dbReference type="InterPro" id="IPR044210">
    <property type="entry name" value="Tfc3-like"/>
</dbReference>
<protein>
    <recommendedName>
        <fullName evidence="17">B-block binding subunit of TFIIIC domain-containing protein</fullName>
    </recommendedName>
</protein>
<evidence type="ECO:0000259" key="10">
    <source>
        <dbReference type="Pfam" id="PF24101"/>
    </source>
</evidence>
<dbReference type="InterPro" id="IPR046488">
    <property type="entry name" value="Sfc3/Tfc3_C"/>
</dbReference>
<feature type="domain" description="GTF3C1 extended winged-helix" evidence="10">
    <location>
        <begin position="558"/>
        <end position="665"/>
    </location>
</feature>
<feature type="region of interest" description="Disordered" evidence="6">
    <location>
        <begin position="987"/>
        <end position="1038"/>
    </location>
</feature>
<evidence type="ECO:0000259" key="13">
    <source>
        <dbReference type="Pfam" id="PF24657"/>
    </source>
</evidence>
<keyword evidence="5" id="KW-0539">Nucleus</keyword>
<dbReference type="Pfam" id="PF24655">
    <property type="entry name" value="DUF7645"/>
    <property type="match status" value="1"/>
</dbReference>
<dbReference type="GO" id="GO:0042791">
    <property type="term" value="P:5S class rRNA transcription by RNA polymerase III"/>
    <property type="evidence" value="ECO:0007669"/>
    <property type="project" value="TreeGrafter"/>
</dbReference>
<dbReference type="Pfam" id="PF23704">
    <property type="entry name" value="WHD_GTF3C1_N"/>
    <property type="match status" value="1"/>
</dbReference>
<evidence type="ECO:0000259" key="9">
    <source>
        <dbReference type="Pfam" id="PF23704"/>
    </source>
</evidence>
<evidence type="ECO:0008006" key="17">
    <source>
        <dbReference type="Google" id="ProtNLM"/>
    </source>
</evidence>
<dbReference type="EMBL" id="WHWC01000007">
    <property type="protein sequence ID" value="KAG8380140.1"/>
    <property type="molecule type" value="Genomic_DNA"/>
</dbReference>
<dbReference type="PANTHER" id="PTHR15180">
    <property type="entry name" value="GENERAL TRANSCRIPTION FACTOR 3C POLYPEPTIDE 1"/>
    <property type="match status" value="1"/>
</dbReference>
<evidence type="ECO:0000256" key="3">
    <source>
        <dbReference type="ARBA" id="ARBA00023125"/>
    </source>
</evidence>
<evidence type="ECO:0000256" key="1">
    <source>
        <dbReference type="ARBA" id="ARBA00004123"/>
    </source>
</evidence>
<evidence type="ECO:0000259" key="12">
    <source>
        <dbReference type="Pfam" id="PF24655"/>
    </source>
</evidence>
<feature type="region of interest" description="Disordered" evidence="6">
    <location>
        <begin position="1435"/>
        <end position="1455"/>
    </location>
</feature>
<accession>A0AAV6XLT2</accession>
<feature type="compositionally biased region" description="Basic and acidic residues" evidence="6">
    <location>
        <begin position="1439"/>
        <end position="1455"/>
    </location>
</feature>
<reference evidence="15" key="1">
    <citation type="submission" date="2019-10" db="EMBL/GenBank/DDBJ databases">
        <authorList>
            <person name="Zhang R."/>
            <person name="Pan Y."/>
            <person name="Wang J."/>
            <person name="Ma R."/>
            <person name="Yu S."/>
        </authorList>
    </citation>
    <scope>NUCLEOTIDE SEQUENCE</scope>
    <source>
        <strain evidence="15">LA-IB0</strain>
        <tissue evidence="15">Leaf</tissue>
    </source>
</reference>
<evidence type="ECO:0000256" key="6">
    <source>
        <dbReference type="SAM" id="MobiDB-lite"/>
    </source>
</evidence>
<dbReference type="SUPFAM" id="SSF46785">
    <property type="entry name" value="Winged helix' DNA-binding domain"/>
    <property type="match status" value="1"/>
</dbReference>
<evidence type="ECO:0000259" key="14">
    <source>
        <dbReference type="Pfam" id="PF24658"/>
    </source>
</evidence>
<evidence type="ECO:0000256" key="5">
    <source>
        <dbReference type="ARBA" id="ARBA00023242"/>
    </source>
</evidence>
<feature type="domain" description="DUF7647" evidence="14">
    <location>
        <begin position="748"/>
        <end position="926"/>
    </location>
</feature>
<feature type="domain" description="DUF7599" evidence="11">
    <location>
        <begin position="241"/>
        <end position="324"/>
    </location>
</feature>
<dbReference type="GO" id="GO:0005634">
    <property type="term" value="C:nucleus"/>
    <property type="evidence" value="ECO:0007669"/>
    <property type="project" value="UniProtKB-SubCell"/>
</dbReference>
<dbReference type="InterPro" id="IPR056063">
    <property type="entry name" value="DUF7646"/>
</dbReference>
<dbReference type="InterPro" id="IPR056062">
    <property type="entry name" value="DUF7645"/>
</dbReference>
<dbReference type="Pfam" id="PF20222">
    <property type="entry name" value="DUF6581"/>
    <property type="match status" value="1"/>
</dbReference>
<feature type="domain" description="DUF7646" evidence="13">
    <location>
        <begin position="342"/>
        <end position="427"/>
    </location>
</feature>
<dbReference type="PANTHER" id="PTHR15180:SF1">
    <property type="entry name" value="GENERAL TRANSCRIPTION FACTOR 3C POLYPEPTIDE 1"/>
    <property type="match status" value="1"/>
</dbReference>
<dbReference type="InterPro" id="IPR056020">
    <property type="entry name" value="DUF7599"/>
</dbReference>
<organism evidence="15 16">
    <name type="scientific">Buddleja alternifolia</name>
    <dbReference type="NCBI Taxonomy" id="168488"/>
    <lineage>
        <taxon>Eukaryota</taxon>
        <taxon>Viridiplantae</taxon>
        <taxon>Streptophyta</taxon>
        <taxon>Embryophyta</taxon>
        <taxon>Tracheophyta</taxon>
        <taxon>Spermatophyta</taxon>
        <taxon>Magnoliopsida</taxon>
        <taxon>eudicotyledons</taxon>
        <taxon>Gunneridae</taxon>
        <taxon>Pentapetalae</taxon>
        <taxon>asterids</taxon>
        <taxon>lamiids</taxon>
        <taxon>Lamiales</taxon>
        <taxon>Scrophulariaceae</taxon>
        <taxon>Buddlejeae</taxon>
        <taxon>Buddleja</taxon>
    </lineage>
</organism>
<dbReference type="Pfam" id="PF04182">
    <property type="entry name" value="B-block_TFIIIC"/>
    <property type="match status" value="1"/>
</dbReference>
<evidence type="ECO:0000259" key="7">
    <source>
        <dbReference type="Pfam" id="PF04182"/>
    </source>
</evidence>
<evidence type="ECO:0000256" key="4">
    <source>
        <dbReference type="ARBA" id="ARBA00023163"/>
    </source>
</evidence>
<dbReference type="Pfam" id="PF24658">
    <property type="entry name" value="DUF7647"/>
    <property type="match status" value="1"/>
</dbReference>
<dbReference type="InterPro" id="IPR056064">
    <property type="entry name" value="DUF7647"/>
</dbReference>
<dbReference type="GO" id="GO:0003677">
    <property type="term" value="F:DNA binding"/>
    <property type="evidence" value="ECO:0007669"/>
    <property type="project" value="UniProtKB-KW"/>
</dbReference>
<dbReference type="Proteomes" id="UP000826271">
    <property type="component" value="Unassembled WGS sequence"/>
</dbReference>
<feature type="domain" description="DUF7645" evidence="12">
    <location>
        <begin position="927"/>
        <end position="987"/>
    </location>
</feature>
<evidence type="ECO:0000259" key="8">
    <source>
        <dbReference type="Pfam" id="PF20222"/>
    </source>
</evidence>
<feature type="compositionally biased region" description="Basic residues" evidence="6">
    <location>
        <begin position="1004"/>
        <end position="1021"/>
    </location>
</feature>
<dbReference type="InterPro" id="IPR007309">
    <property type="entry name" value="TFIIIC_Bblock-bd"/>
</dbReference>
<sequence>MDSAVHSALEEICCEAARGLHLRNLWRKLSPSLASGGLPLCQSVKRAVWENLVEIPGLKFEACDGDSCNSMEDLVKCTVEECEEMNVKIVAPEGMRKSFLGVYEAEASESSLSDTQRIVLERLAVARTSGVAQNELSKELRIPANNLFYQLKRLETQGLIVRQPTVIRKKQPLNNKEPNNGSIVSTNMLYLYRYGKHLGCQQRLEITKDDNLLIDREVAERHTEICDNSSKEIAKEDVHVKDFLPALRAICDKLEKAQGKVLVVSDIKRDLGYRGTSGHRAWRNICHRLKDARVVEECCTMINKKEVNCLRLLKSFSPSHFESKLHGHGHNDIDTEQSINLMKRGQVTEQVLELPILRQIYDMVDAAGSKGLTNTEVCRRLGLCSKEYHRQYFKPMISRFGLHSQRESHDKTEVYRLWTAGNFNPESADMAPTEKKAVPPEVNESNSLVDLDSHENLSQPKLVTDTSPVGKARGITESEADAAVITEASDGTIVSDEVSGVLLCKSQNSDAELRNGVPNAEHLQSNKSVKDNNMLETLPTAVVTPPSRRSCPRLTMGAASSQREQRILKMLEEEKFLIRPELHKRLESLDKEKSTMMDRKTLLRSLNKLQQEGYCKCIHLSVPGVTNCGRSRTTEVVLHPSVYSMSRELLGQIHDKMRSFETQSRNQSYTQQKKGQSVPILDNVQRIPNNLRVDDQSERAEVMRTNGFVLARMVRSKILHIFLWGWVCSSPGQDDAFLFSNNSYDLKNPHSTCKLLRLDMAIKSMPLELFLQVVGSAQNFEDLVEKCRSGLLLRDLPIEEYKCLMDTRATGRLSWLIDILRRLKLIRLVSKGHIEDEASSPHTTLTYALELKPYIEEPVSTVASPGFLFPDLRPQVRHDFVLSSRKAVDEYWKTLEYSYAAAKSRAALLAFPGSAVHEVFHSRSWASDRVMTANQRAELLKILAKEDPNKKLSLRECEKIAKDINLTLEQVLRVYHDKRQQRLTRFQRGLIAEGQKNQPTKDNPRKRKRYSDRVSSKRAKARLAAGQSSVEAVGSPLDSANQFTEERHSLLATPEDNDCQLQRHYAGDDVAGPEEPELNEVDKEARTFIQKCAFSRLSSARQRKFSWTEEADRQLVIQYARHRATLGAKFHRADWASISNLPAPPHTCRRRMASLNSYIPCRKAVMKLCNLLAERYAKYLEKFQEKMLNHEDSGEMIRDYAFEEVNMCSSSPMCGKWDSFDENIIKVALEDVLRYKRMAKLEAVKHTSSNLQNNGDSDFESGGGKASGRKVTSRNLPKKYMRLLKKGSNVSRRMHESVAIANAAELFKLIFLSNSTAPEVPSLLAETLRRYSEHDLYAAFSYLREKKIMIGGNSNRPSFVLSQHFLHSIYSSLFPMDTGKRAAKFTSWLHEREKDLVEEGIDVPSDLQCGEVFTLCALVSSGELSITPCLPDEGVGEAEDNRTSKRKFDSSELDRGEISKKSKTSFAGEGEIISRREKGFPGIKLCLHRETISTLLAIESFKDKDTYPATFFGGKDQSNTLSGSDVNFESPHSDVTDYVKEILDSENTTHHEVDVSESPWEAMTSYAERLISSFSYEVKNLSIHPDSFKTLYSAIQKAGDNGLSMKEICKVLDIKDEKMLEILIEVLGSFGRALKVNAYDSVHVVDSLYRSKYFLTSVHDRAAVNPRDRKIEDEHMPLNLDNNNRDNFAASENEINMNANEVHRVTILNLPEDVADPPTGVLTEDKTTGHPVAPSKVTVYSADTQTCRPLLPWMNGDGTINGLVYKRLIRRVLGIVMQNPGILEDGIINQMHGLNPQSCRKLLETMSMDNHIIRRKMHEMTSTQPPSILGNLLADCFRKSKLVCRVHYFANPMSTTLL</sequence>
<proteinExistence type="predicted"/>
<comment type="subcellular location">
    <subcellularLocation>
        <location evidence="1">Nucleus</location>
    </subcellularLocation>
</comment>
<evidence type="ECO:0000313" key="16">
    <source>
        <dbReference type="Proteomes" id="UP000826271"/>
    </source>
</evidence>
<dbReference type="CDD" id="cd16169">
    <property type="entry name" value="Tau138_eWH"/>
    <property type="match status" value="1"/>
</dbReference>
<keyword evidence="2" id="KW-0597">Phosphoprotein</keyword>
<dbReference type="InterPro" id="IPR056467">
    <property type="entry name" value="eWH_GTF3C1"/>
</dbReference>
<comment type="caution">
    <text evidence="15">The sequence shown here is derived from an EMBL/GenBank/DDBJ whole genome shotgun (WGS) entry which is preliminary data.</text>
</comment>
<dbReference type="InterPro" id="IPR036388">
    <property type="entry name" value="WH-like_DNA-bd_sf"/>
</dbReference>
<dbReference type="InterPro" id="IPR056428">
    <property type="entry name" value="WH_GTF3C1"/>
</dbReference>
<dbReference type="Pfam" id="PF24657">
    <property type="entry name" value="DUF7646"/>
    <property type="match status" value="1"/>
</dbReference>
<dbReference type="Pfam" id="PF24101">
    <property type="entry name" value="WHD_GTF3C1"/>
    <property type="match status" value="1"/>
</dbReference>
<feature type="domain" description="Transcription factor tau subunit sfc3/Tfc3 C-terminal" evidence="8">
    <location>
        <begin position="1283"/>
        <end position="1454"/>
    </location>
</feature>
<keyword evidence="16" id="KW-1185">Reference proteome</keyword>
<evidence type="ECO:0000313" key="15">
    <source>
        <dbReference type="EMBL" id="KAG8380140.1"/>
    </source>
</evidence>
<feature type="domain" description="B-block binding subunit of TFIIIC" evidence="7">
    <location>
        <begin position="114"/>
        <end position="194"/>
    </location>
</feature>
<feature type="domain" description="General transcription factor 3C polypeptide 1 winged-helix" evidence="9">
    <location>
        <begin position="1"/>
        <end position="103"/>
    </location>
</feature>
<dbReference type="InterPro" id="IPR036390">
    <property type="entry name" value="WH_DNA-bd_sf"/>
</dbReference>
<gene>
    <name evidence="15" type="ORF">BUALT_Bualt07G0162600</name>
</gene>
<keyword evidence="3" id="KW-0238">DNA-binding</keyword>
<keyword evidence="4" id="KW-0804">Transcription</keyword>
<dbReference type="GO" id="GO:0000127">
    <property type="term" value="C:transcription factor TFIIIC complex"/>
    <property type="evidence" value="ECO:0007669"/>
    <property type="project" value="InterPro"/>
</dbReference>
<dbReference type="Pfam" id="PF24538">
    <property type="entry name" value="DUF7599"/>
    <property type="match status" value="1"/>
</dbReference>
<dbReference type="GO" id="GO:0006384">
    <property type="term" value="P:transcription initiation at RNA polymerase III promoter"/>
    <property type="evidence" value="ECO:0007669"/>
    <property type="project" value="InterPro"/>
</dbReference>
<feature type="compositionally biased region" description="Polar residues" evidence="6">
    <location>
        <begin position="1246"/>
        <end position="1256"/>
    </location>
</feature>
<dbReference type="InterPro" id="IPR035625">
    <property type="entry name" value="Tfc3-like_eWH"/>
</dbReference>
<dbReference type="Gene3D" id="1.10.10.10">
    <property type="entry name" value="Winged helix-like DNA-binding domain superfamily/Winged helix DNA-binding domain"/>
    <property type="match status" value="1"/>
</dbReference>
<feature type="region of interest" description="Disordered" evidence="6">
    <location>
        <begin position="1246"/>
        <end position="1272"/>
    </location>
</feature>
<evidence type="ECO:0000256" key="2">
    <source>
        <dbReference type="ARBA" id="ARBA00022553"/>
    </source>
</evidence>
<evidence type="ECO:0000259" key="11">
    <source>
        <dbReference type="Pfam" id="PF24538"/>
    </source>
</evidence>
<name>A0AAV6XLT2_9LAMI</name>